<gene>
    <name evidence="8" type="ORF">Tco_0924708</name>
</gene>
<organism evidence="8 9">
    <name type="scientific">Tanacetum coccineum</name>
    <dbReference type="NCBI Taxonomy" id="301880"/>
    <lineage>
        <taxon>Eukaryota</taxon>
        <taxon>Viridiplantae</taxon>
        <taxon>Streptophyta</taxon>
        <taxon>Embryophyta</taxon>
        <taxon>Tracheophyta</taxon>
        <taxon>Spermatophyta</taxon>
        <taxon>Magnoliopsida</taxon>
        <taxon>eudicotyledons</taxon>
        <taxon>Gunneridae</taxon>
        <taxon>Pentapetalae</taxon>
        <taxon>asterids</taxon>
        <taxon>campanulids</taxon>
        <taxon>Asterales</taxon>
        <taxon>Asteraceae</taxon>
        <taxon>Asteroideae</taxon>
        <taxon>Anthemideae</taxon>
        <taxon>Anthemidinae</taxon>
        <taxon>Tanacetum</taxon>
    </lineage>
</organism>
<dbReference type="SMART" id="SM00575">
    <property type="entry name" value="ZnF_PMZ"/>
    <property type="match status" value="1"/>
</dbReference>
<feature type="region of interest" description="Disordered" evidence="5">
    <location>
        <begin position="231"/>
        <end position="255"/>
    </location>
</feature>
<evidence type="ECO:0000259" key="6">
    <source>
        <dbReference type="PROSITE" id="PS50158"/>
    </source>
</evidence>
<protein>
    <submittedName>
        <fullName evidence="8">Transmembrane 9 superfamily member 11-like protein</fullName>
    </submittedName>
</protein>
<feature type="domain" description="CCHC-type" evidence="6">
    <location>
        <begin position="841"/>
        <end position="856"/>
    </location>
</feature>
<evidence type="ECO:0000313" key="9">
    <source>
        <dbReference type="Proteomes" id="UP001151760"/>
    </source>
</evidence>
<evidence type="ECO:0000256" key="1">
    <source>
        <dbReference type="ARBA" id="ARBA00022723"/>
    </source>
</evidence>
<dbReference type="Proteomes" id="UP001151760">
    <property type="component" value="Unassembled WGS sequence"/>
</dbReference>
<evidence type="ECO:0000256" key="5">
    <source>
        <dbReference type="SAM" id="MobiDB-lite"/>
    </source>
</evidence>
<proteinExistence type="predicted"/>
<keyword evidence="1" id="KW-0479">Metal-binding</keyword>
<dbReference type="EMBL" id="BQNB010014951">
    <property type="protein sequence ID" value="GJT34289.1"/>
    <property type="molecule type" value="Genomic_DNA"/>
</dbReference>
<reference evidence="8" key="1">
    <citation type="journal article" date="2022" name="Int. J. Mol. Sci.">
        <title>Draft Genome of Tanacetum Coccineum: Genomic Comparison of Closely Related Tanacetum-Family Plants.</title>
        <authorList>
            <person name="Yamashiro T."/>
            <person name="Shiraishi A."/>
            <person name="Nakayama K."/>
            <person name="Satake H."/>
        </authorList>
    </citation>
    <scope>NUCLEOTIDE SEQUENCE</scope>
</reference>
<evidence type="ECO:0000256" key="4">
    <source>
        <dbReference type="PROSITE-ProRule" id="PRU00047"/>
    </source>
</evidence>
<evidence type="ECO:0000259" key="7">
    <source>
        <dbReference type="PROSITE" id="PS50966"/>
    </source>
</evidence>
<dbReference type="PANTHER" id="PTHR31973:SF185">
    <property type="entry name" value="TRANSPOSASE, MUDR, PLANT, MULE TRANSPOSASE DOMAIN-CONTAINING PROTEIN"/>
    <property type="match status" value="1"/>
</dbReference>
<evidence type="ECO:0000256" key="2">
    <source>
        <dbReference type="ARBA" id="ARBA00022771"/>
    </source>
</evidence>
<dbReference type="InterPro" id="IPR001878">
    <property type="entry name" value="Znf_CCHC"/>
</dbReference>
<comment type="caution">
    <text evidence="8">The sequence shown here is derived from an EMBL/GenBank/DDBJ whole genome shotgun (WGS) entry which is preliminary data.</text>
</comment>
<dbReference type="InterPro" id="IPR006564">
    <property type="entry name" value="Znf_PMZ"/>
</dbReference>
<accession>A0ABQ5DAZ5</accession>
<dbReference type="PROSITE" id="PS50966">
    <property type="entry name" value="ZF_SWIM"/>
    <property type="match status" value="1"/>
</dbReference>
<feature type="domain" description="SWIM-type" evidence="7">
    <location>
        <begin position="735"/>
        <end position="767"/>
    </location>
</feature>
<reference evidence="8" key="2">
    <citation type="submission" date="2022-01" db="EMBL/GenBank/DDBJ databases">
        <authorList>
            <person name="Yamashiro T."/>
            <person name="Shiraishi A."/>
            <person name="Satake H."/>
            <person name="Nakayama K."/>
        </authorList>
    </citation>
    <scope>NUCLEOTIDE SEQUENCE</scope>
</reference>
<dbReference type="PANTHER" id="PTHR31973">
    <property type="entry name" value="POLYPROTEIN, PUTATIVE-RELATED"/>
    <property type="match status" value="1"/>
</dbReference>
<dbReference type="InterPro" id="IPR018289">
    <property type="entry name" value="MULE_transposase_dom"/>
</dbReference>
<dbReference type="Pfam" id="PF04434">
    <property type="entry name" value="SWIM"/>
    <property type="match status" value="1"/>
</dbReference>
<keyword evidence="2 4" id="KW-0863">Zinc-finger</keyword>
<dbReference type="PROSITE" id="PS50158">
    <property type="entry name" value="ZF_CCHC"/>
    <property type="match status" value="1"/>
</dbReference>
<keyword evidence="3" id="KW-0862">Zinc</keyword>
<evidence type="ECO:0000256" key="3">
    <source>
        <dbReference type="ARBA" id="ARBA00022833"/>
    </source>
</evidence>
<name>A0ABQ5DAZ5_9ASTR</name>
<dbReference type="Pfam" id="PF10551">
    <property type="entry name" value="MULE"/>
    <property type="match status" value="1"/>
</dbReference>
<dbReference type="InterPro" id="IPR007527">
    <property type="entry name" value="Znf_SWIM"/>
</dbReference>
<sequence>MESVKETVKIRVCKGGAWERVDGALEYMPLNCVKRTLILPLLSSYSCLLEAVSERLEIDASSDFMVTYNSDNDIVEVCDDLEVNEFMKFVVKSSRIVTLCIVESSVNGRQSSNSGSNQQSNFIHATPSVNVYQTEYHATQIPVFHGSGGFYQNLYSYQQMHGFSGNPMYVPGFHGYPMQDPQSDSANRKLKQAVGLPKNKKPNERDLLDDEKLRPFGEKIMDSVFGKVKRLSGEDESSESDEEVSESDEDAKTTPVANKNFKQDKFWNMPPLLKTPVLDIKKKGMCYGPSSLVRLHDTFDSKEQIKIVLGRKALEEGFQIRYPRSDPQRVYAKCIDDTCEWIFRAYIPKDYKKFYVTAFVDHHTCTKTQIHPHHRNASPKVLGHILKEVMSESSRIYRGKEIMTDMKARFKIDISYSQAWRAKCYALQLLRGTPEESFAELPLYCHNLKLKNQGTITHIETDDEDRFEIFFLAIGAVIRTFVLHMRPLIIIDGAHLKGEFLGTMYLAVAMDGNNQILPLAYGVGKSETFRSWDWFLTKLKECIIGKQDHLTIISDGAVSIASAIKNVFPNAFHGRCCRHLLMNLREKCPRFISKEELFWKACKAYRISDFEERFSTLRDWLPSIANKLDMIGLEKWARVHFPGMRYNYMTSNSAESVNALSRHSRKLPICMMIDWFIKSLQQWYFEHRQTADEHKHELTPWAEAKLAQRIAKSATWTVRPAANYLYNVVDYYKNATVDLNTRTCSCGQWQLSGLPCGHLIAVMRHLRQSSANQFAFSCFKTSVWRASYNEVIYDVGHPSEWDKPDGLITVLPPVMDKRLPGRPRNRDRFRSKGEQITQKSCTRCFKGGHNRRDCPSVVPSQIFIPTTSSVKSCSSWNVEI</sequence>
<evidence type="ECO:0000313" key="8">
    <source>
        <dbReference type="EMBL" id="GJT34289.1"/>
    </source>
</evidence>
<keyword evidence="9" id="KW-1185">Reference proteome</keyword>
<feature type="compositionally biased region" description="Acidic residues" evidence="5">
    <location>
        <begin position="234"/>
        <end position="249"/>
    </location>
</feature>